<evidence type="ECO:0000313" key="2">
    <source>
        <dbReference type="Proteomes" id="UP000230002"/>
    </source>
</evidence>
<evidence type="ECO:0000313" key="1">
    <source>
        <dbReference type="EMBL" id="PIL32007.1"/>
    </source>
</evidence>
<dbReference type="EMBL" id="AYKW01000012">
    <property type="protein sequence ID" value="PIL32007.1"/>
    <property type="molecule type" value="Genomic_DNA"/>
</dbReference>
<name>A0A2G8SE69_9APHY</name>
<dbReference type="Pfam" id="PF00300">
    <property type="entry name" value="His_Phos_1"/>
    <property type="match status" value="1"/>
</dbReference>
<organism evidence="1 2">
    <name type="scientific">Ganoderma sinense ZZ0214-1</name>
    <dbReference type="NCBI Taxonomy" id="1077348"/>
    <lineage>
        <taxon>Eukaryota</taxon>
        <taxon>Fungi</taxon>
        <taxon>Dikarya</taxon>
        <taxon>Basidiomycota</taxon>
        <taxon>Agaricomycotina</taxon>
        <taxon>Agaricomycetes</taxon>
        <taxon>Polyporales</taxon>
        <taxon>Polyporaceae</taxon>
        <taxon>Ganoderma</taxon>
    </lineage>
</organism>
<dbReference type="STRING" id="1077348.A0A2G8SE69"/>
<protein>
    <recommendedName>
        <fullName evidence="3">Transcription factor</fullName>
    </recommendedName>
</protein>
<proteinExistence type="predicted"/>
<reference evidence="1 2" key="1">
    <citation type="journal article" date="2015" name="Sci. Rep.">
        <title>Chromosome-level genome map provides insights into diverse defense mechanisms in the medicinal fungus Ganoderma sinense.</title>
        <authorList>
            <person name="Zhu Y."/>
            <person name="Xu J."/>
            <person name="Sun C."/>
            <person name="Zhou S."/>
            <person name="Xu H."/>
            <person name="Nelson D.R."/>
            <person name="Qian J."/>
            <person name="Song J."/>
            <person name="Luo H."/>
            <person name="Xiang L."/>
            <person name="Li Y."/>
            <person name="Xu Z."/>
            <person name="Ji A."/>
            <person name="Wang L."/>
            <person name="Lu S."/>
            <person name="Hayward A."/>
            <person name="Sun W."/>
            <person name="Li X."/>
            <person name="Schwartz D.C."/>
            <person name="Wang Y."/>
            <person name="Chen S."/>
        </authorList>
    </citation>
    <scope>NUCLEOTIDE SEQUENCE [LARGE SCALE GENOMIC DNA]</scope>
    <source>
        <strain evidence="1 2">ZZ0214-1</strain>
    </source>
</reference>
<dbReference type="SMART" id="SM00855">
    <property type="entry name" value="PGAM"/>
    <property type="match status" value="1"/>
</dbReference>
<comment type="caution">
    <text evidence="1">The sequence shown here is derived from an EMBL/GenBank/DDBJ whole genome shotgun (WGS) entry which is preliminary data.</text>
</comment>
<dbReference type="InterPro" id="IPR013078">
    <property type="entry name" value="His_Pase_superF_clade-1"/>
</dbReference>
<gene>
    <name evidence="1" type="ORF">GSI_06711</name>
</gene>
<accession>A0A2G8SE69</accession>
<dbReference type="OrthoDB" id="414418at2759"/>
<dbReference type="PANTHER" id="PTHR16469:SF51">
    <property type="entry name" value="TRANSCRIPTION FACTOR TAU 55 KDA SUBUNIT"/>
    <property type="match status" value="1"/>
</dbReference>
<dbReference type="AlphaFoldDB" id="A0A2G8SE69"/>
<dbReference type="InterPro" id="IPR051710">
    <property type="entry name" value="Phosphatase_SH3-domain"/>
</dbReference>
<dbReference type="Proteomes" id="UP000230002">
    <property type="component" value="Unassembled WGS sequence"/>
</dbReference>
<evidence type="ECO:0008006" key="3">
    <source>
        <dbReference type="Google" id="ProtNLM"/>
    </source>
</evidence>
<dbReference type="Gene3D" id="3.40.50.1240">
    <property type="entry name" value="Phosphoglycerate mutase-like"/>
    <property type="match status" value="1"/>
</dbReference>
<dbReference type="CDD" id="cd07067">
    <property type="entry name" value="HP_PGM_like"/>
    <property type="match status" value="1"/>
</dbReference>
<dbReference type="PANTHER" id="PTHR16469">
    <property type="entry name" value="UBIQUITIN-ASSOCIATED AND SH3 DOMAIN-CONTAINING BA-RELATED"/>
    <property type="match status" value="1"/>
</dbReference>
<sequence length="278" mass="30680">MKIDRIYIARHGFRVNWITDDWVSVTGTGRDPPLAPSGLSQAQELAEYFGSLPEEERPTAIFSSPYHRCLQTARPTAETLKLPLYVEHGLSEWYSPVVPGTGLHPRPGPTADLRTHVSEVDDAWETILYPSRMGEEIDEVHDRARTLLRALIPTVEYKYNGAHKRILLVSHAATCIALTRALVDNPALPLKVGCCSVTNFKPRDVSSNAVGNWEATKLADGTHLKEGASRDWGFEDALVIVDGKVVTHSGEPGTEGEKDEPVGLQLQLLLPDLQAQFN</sequence>
<keyword evidence="2" id="KW-1185">Reference proteome</keyword>
<dbReference type="InterPro" id="IPR029033">
    <property type="entry name" value="His_PPase_superfam"/>
</dbReference>
<dbReference type="SUPFAM" id="SSF53254">
    <property type="entry name" value="Phosphoglycerate mutase-like"/>
    <property type="match status" value="1"/>
</dbReference>